<dbReference type="GO" id="GO:0003711">
    <property type="term" value="F:transcription elongation factor activity"/>
    <property type="evidence" value="ECO:0007669"/>
    <property type="project" value="InterPro"/>
</dbReference>
<dbReference type="GO" id="GO:0006368">
    <property type="term" value="P:transcription elongation by RNA polymerase II"/>
    <property type="evidence" value="ECO:0007669"/>
    <property type="project" value="InterPro"/>
</dbReference>
<dbReference type="Proteomes" id="UP000265000">
    <property type="component" value="Unplaced"/>
</dbReference>
<proteinExistence type="predicted"/>
<dbReference type="GO" id="GO:0005634">
    <property type="term" value="C:nucleus"/>
    <property type="evidence" value="ECO:0007669"/>
    <property type="project" value="InterPro"/>
</dbReference>
<feature type="coiled-coil region" evidence="1">
    <location>
        <begin position="6"/>
        <end position="33"/>
    </location>
</feature>
<feature type="compositionally biased region" description="Low complexity" evidence="2">
    <location>
        <begin position="292"/>
        <end position="305"/>
    </location>
</feature>
<keyword evidence="1" id="KW-0175">Coiled coil</keyword>
<accession>A0A3Q2QWM1</accession>
<feature type="region of interest" description="Disordered" evidence="2">
    <location>
        <begin position="166"/>
        <end position="227"/>
    </location>
</feature>
<dbReference type="AlphaFoldDB" id="A0A3Q2QWM1"/>
<dbReference type="InterPro" id="IPR051375">
    <property type="entry name" value="Tuftelin_GRINL1A/MYZAP/CCD68"/>
</dbReference>
<dbReference type="PANTHER" id="PTHR23171">
    <property type="entry name" value="GDOWN1"/>
    <property type="match status" value="1"/>
</dbReference>
<dbReference type="Ensembl" id="ENSFHET00000025447.1">
    <property type="protein sequence ID" value="ENSFHEP00000032259.1"/>
    <property type="gene ID" value="ENSFHEG00000018606.1"/>
</dbReference>
<dbReference type="GO" id="GO:0035556">
    <property type="term" value="P:intracellular signal transduction"/>
    <property type="evidence" value="ECO:0007669"/>
    <property type="project" value="TreeGrafter"/>
</dbReference>
<feature type="region of interest" description="Disordered" evidence="2">
    <location>
        <begin position="381"/>
        <end position="406"/>
    </location>
</feature>
<dbReference type="PRINTS" id="PR02085">
    <property type="entry name" value="POLR2GRINL1"/>
</dbReference>
<reference evidence="3" key="1">
    <citation type="submission" date="2025-08" db="UniProtKB">
        <authorList>
            <consortium name="Ensembl"/>
        </authorList>
    </citation>
    <scope>IDENTIFICATION</scope>
</reference>
<evidence type="ECO:0000313" key="3">
    <source>
        <dbReference type="Ensembl" id="ENSFHEP00000032259.1"/>
    </source>
</evidence>
<dbReference type="PANTHER" id="PTHR23171:SF4">
    <property type="entry name" value="TUFTELIN"/>
    <property type="match status" value="1"/>
</dbReference>
<name>A0A3Q2QWM1_FUNHE</name>
<feature type="compositionally biased region" description="Basic and acidic residues" evidence="2">
    <location>
        <begin position="314"/>
        <end position="327"/>
    </location>
</feature>
<protein>
    <submittedName>
        <fullName evidence="3">Myocardial zonula adherens protein</fullName>
    </submittedName>
</protein>
<keyword evidence="4" id="KW-1185">Reference proteome</keyword>
<evidence type="ECO:0000256" key="1">
    <source>
        <dbReference type="SAM" id="Coils"/>
    </source>
</evidence>
<feature type="compositionally biased region" description="Polar residues" evidence="2">
    <location>
        <begin position="190"/>
        <end position="208"/>
    </location>
</feature>
<feature type="region of interest" description="Disordered" evidence="2">
    <location>
        <begin position="248"/>
        <end position="338"/>
    </location>
</feature>
<reference evidence="3" key="2">
    <citation type="submission" date="2025-09" db="UniProtKB">
        <authorList>
            <consortium name="Ensembl"/>
        </authorList>
    </citation>
    <scope>IDENTIFICATION</scope>
</reference>
<dbReference type="Pfam" id="PF15328">
    <property type="entry name" value="GCOM2"/>
    <property type="match status" value="2"/>
</dbReference>
<organism evidence="3 4">
    <name type="scientific">Fundulus heteroclitus</name>
    <name type="common">Killifish</name>
    <name type="synonym">Mummichog</name>
    <dbReference type="NCBI Taxonomy" id="8078"/>
    <lineage>
        <taxon>Eukaryota</taxon>
        <taxon>Metazoa</taxon>
        <taxon>Chordata</taxon>
        <taxon>Craniata</taxon>
        <taxon>Vertebrata</taxon>
        <taxon>Euteleostomi</taxon>
        <taxon>Actinopterygii</taxon>
        <taxon>Neopterygii</taxon>
        <taxon>Teleostei</taxon>
        <taxon>Neoteleostei</taxon>
        <taxon>Acanthomorphata</taxon>
        <taxon>Ovalentaria</taxon>
        <taxon>Atherinomorphae</taxon>
        <taxon>Cyprinodontiformes</taxon>
        <taxon>Fundulidae</taxon>
        <taxon>Fundulus</taxon>
    </lineage>
</organism>
<dbReference type="GeneTree" id="ENSGT00950000183065"/>
<feature type="compositionally biased region" description="Basic and acidic residues" evidence="2">
    <location>
        <begin position="392"/>
        <end position="406"/>
    </location>
</feature>
<feature type="compositionally biased region" description="Acidic residues" evidence="2">
    <location>
        <begin position="178"/>
        <end position="189"/>
    </location>
</feature>
<sequence>MTDATDAAAAKKSKQLEEEAVDLRERIKHLNDMVFCQQRKVKGMIEEVESLRSKVAQKDMFISDLLDRIAIVECENNELEDKLKYFMSIQNRPQETLERRDIGVGCDLLPRKLLQTLPDKGKKIKDFAEKVRLAIEERDEEQRRQRLVSAAEAELQSKYRQAFSSQQRAVPLSRLNEENEEAAGDDAQEWDNSPSEKQQDESLSTAESMETAAEGEPMNSDQIKESELAEALDRVTLSAAEFKEQFNSKATDNYFLQKQPDTKPHYLTVLEKTAAPKKHKFKPNQLPHRNDGSPSGSLSPGRSSGTASPLSPQARKERDRKHLDDITAARLPPLHHSPVQLLSLDESAALVREHMKKQQELQAKLAAQKLSEGLKISMGSYTPDGGPMAAYREVHDDGAHLSSEED</sequence>
<evidence type="ECO:0000256" key="2">
    <source>
        <dbReference type="SAM" id="MobiDB-lite"/>
    </source>
</evidence>
<dbReference type="InterPro" id="IPR026213">
    <property type="entry name" value="GRINL1"/>
</dbReference>
<evidence type="ECO:0000313" key="4">
    <source>
        <dbReference type="Proteomes" id="UP000265000"/>
    </source>
</evidence>